<dbReference type="AlphaFoldDB" id="A0A1H4EPA0"/>
<organism evidence="1 2">
    <name type="scientific">Chitinophaga terrae</name>
    <name type="common">ex Kim and Jung 2007</name>
    <dbReference type="NCBI Taxonomy" id="408074"/>
    <lineage>
        <taxon>Bacteria</taxon>
        <taxon>Pseudomonadati</taxon>
        <taxon>Bacteroidota</taxon>
        <taxon>Chitinophagia</taxon>
        <taxon>Chitinophagales</taxon>
        <taxon>Chitinophagaceae</taxon>
        <taxon>Chitinophaga</taxon>
    </lineage>
</organism>
<dbReference type="Proteomes" id="UP000199656">
    <property type="component" value="Unassembled WGS sequence"/>
</dbReference>
<evidence type="ECO:0000313" key="1">
    <source>
        <dbReference type="EMBL" id="SEA86468.1"/>
    </source>
</evidence>
<protein>
    <submittedName>
        <fullName evidence="1">Uncharacterized protein</fullName>
    </submittedName>
</protein>
<accession>A0A1H4EPA0</accession>
<proteinExistence type="predicted"/>
<sequence>MIVRLYVDENPLKNHQNLKIFFLAGTKLRHSCVIKQVRTWKIIHHDSEMLPTGF</sequence>
<gene>
    <name evidence="1" type="ORF">SAMN05660909_03855</name>
</gene>
<dbReference type="EMBL" id="FNRL01000019">
    <property type="protein sequence ID" value="SEA86468.1"/>
    <property type="molecule type" value="Genomic_DNA"/>
</dbReference>
<keyword evidence="2" id="KW-1185">Reference proteome</keyword>
<name>A0A1H4EPA0_9BACT</name>
<evidence type="ECO:0000313" key="2">
    <source>
        <dbReference type="Proteomes" id="UP000199656"/>
    </source>
</evidence>
<reference evidence="2" key="1">
    <citation type="submission" date="2016-10" db="EMBL/GenBank/DDBJ databases">
        <authorList>
            <person name="Varghese N."/>
            <person name="Submissions S."/>
        </authorList>
    </citation>
    <scope>NUCLEOTIDE SEQUENCE [LARGE SCALE GENOMIC DNA]</scope>
    <source>
        <strain evidence="2">DSM 23920</strain>
    </source>
</reference>